<evidence type="ECO:0000313" key="1">
    <source>
        <dbReference type="EMBL" id="MFB2837188.1"/>
    </source>
</evidence>
<protein>
    <submittedName>
        <fullName evidence="1">Uncharacterized protein</fullName>
    </submittedName>
</protein>
<accession>A0ABV4WQ15</accession>
<dbReference type="Proteomes" id="UP001576780">
    <property type="component" value="Unassembled WGS sequence"/>
</dbReference>
<gene>
    <name evidence="1" type="ORF">ACE1CA_21900</name>
</gene>
<sequence length="194" mass="22326">MNPLLKSYCVSVEFPDVSGAEHLEILQIRDRLAEIESQLTDEEKALLTKADRQLVENAKDFYQELSHFVNLIERRKAEIIPPQRWWWYLDTIQFVKGFLASDYPVALWVRESHKAIRVQQRLETEGLARIAAYLEQCLSITDKNNQLGTVQNILVGGVPAIDCNRDGSDNNDEIELLDLAESLLEELEKFHQSS</sequence>
<organism evidence="1 2">
    <name type="scientific">Floridaenema evergladense BLCC-F167</name>
    <dbReference type="NCBI Taxonomy" id="3153639"/>
    <lineage>
        <taxon>Bacteria</taxon>
        <taxon>Bacillati</taxon>
        <taxon>Cyanobacteriota</taxon>
        <taxon>Cyanophyceae</taxon>
        <taxon>Oscillatoriophycideae</taxon>
        <taxon>Aerosakkonematales</taxon>
        <taxon>Aerosakkonemataceae</taxon>
        <taxon>Floridanema</taxon>
        <taxon>Floridanema evergladense</taxon>
    </lineage>
</organism>
<evidence type="ECO:0000313" key="2">
    <source>
        <dbReference type="Proteomes" id="UP001576780"/>
    </source>
</evidence>
<keyword evidence="2" id="KW-1185">Reference proteome</keyword>
<dbReference type="RefSeq" id="WP_413279542.1">
    <property type="nucleotide sequence ID" value="NZ_JBHFNT010000200.1"/>
</dbReference>
<reference evidence="1 2" key="1">
    <citation type="submission" date="2024-09" db="EMBL/GenBank/DDBJ databases">
        <title>Floridaenema gen nov. (Aerosakkonemataceae, Aerosakkonematales ord. nov., Cyanobacteria) from benthic tropical and subtropical fresh waters, with the description of four new species.</title>
        <authorList>
            <person name="Moretto J.A."/>
            <person name="Berthold D.E."/>
            <person name="Lefler F.W."/>
            <person name="Huang I.-S."/>
            <person name="Laughinghouse H. IV."/>
        </authorList>
    </citation>
    <scope>NUCLEOTIDE SEQUENCE [LARGE SCALE GENOMIC DNA]</scope>
    <source>
        <strain evidence="1 2">BLCC-F167</strain>
    </source>
</reference>
<name>A0ABV4WQ15_9CYAN</name>
<proteinExistence type="predicted"/>
<comment type="caution">
    <text evidence="1">The sequence shown here is derived from an EMBL/GenBank/DDBJ whole genome shotgun (WGS) entry which is preliminary data.</text>
</comment>
<dbReference type="EMBL" id="JBHFNT010000200">
    <property type="protein sequence ID" value="MFB2837188.1"/>
    <property type="molecule type" value="Genomic_DNA"/>
</dbReference>